<dbReference type="CDD" id="cd22529">
    <property type="entry name" value="KH-II_NusA_rpt2"/>
    <property type="match status" value="1"/>
</dbReference>
<evidence type="ECO:0000256" key="1">
    <source>
        <dbReference type="ARBA" id="ARBA00022472"/>
    </source>
</evidence>
<dbReference type="InterPro" id="IPR015946">
    <property type="entry name" value="KH_dom-like_a/b"/>
</dbReference>
<protein>
    <recommendedName>
        <fullName evidence="7">Transcription termination/antitermination protein NusA</fullName>
    </recommendedName>
</protein>
<dbReference type="InterPro" id="IPR010995">
    <property type="entry name" value="DNA_repair_Rad51/TF_NusA_a-hlx"/>
</dbReference>
<evidence type="ECO:0000256" key="6">
    <source>
        <dbReference type="ARBA" id="ARBA00023163"/>
    </source>
</evidence>
<dbReference type="SUPFAM" id="SSF47794">
    <property type="entry name" value="Rad51 N-terminal domain-like"/>
    <property type="match status" value="2"/>
</dbReference>
<dbReference type="EMBL" id="CP018799">
    <property type="protein sequence ID" value="ATX79779.1"/>
    <property type="molecule type" value="Genomic_DNA"/>
</dbReference>
<dbReference type="SMART" id="SM00322">
    <property type="entry name" value="KH"/>
    <property type="match status" value="2"/>
</dbReference>
<dbReference type="OrthoDB" id="5288169at2"/>
<dbReference type="PANTHER" id="PTHR22648:SF0">
    <property type="entry name" value="TRANSCRIPTION TERMINATION_ANTITERMINATION PROTEIN NUSA"/>
    <property type="match status" value="1"/>
</dbReference>
<dbReference type="FunFam" id="3.30.300.20:FF:000002">
    <property type="entry name" value="Transcription termination/antitermination protein NusA"/>
    <property type="match status" value="1"/>
</dbReference>
<comment type="subunit">
    <text evidence="7">Monomer. Binds directly to the core enzyme of the DNA-dependent RNA polymerase and to nascent RNA.</text>
</comment>
<keyword evidence="3 7" id="KW-0889">Transcription antitermination</keyword>
<dbReference type="Pfam" id="PF00575">
    <property type="entry name" value="S1"/>
    <property type="match status" value="1"/>
</dbReference>
<dbReference type="Pfam" id="PF14520">
    <property type="entry name" value="HHH_5"/>
    <property type="match status" value="2"/>
</dbReference>
<dbReference type="GO" id="GO:0031564">
    <property type="term" value="P:transcription antitermination"/>
    <property type="evidence" value="ECO:0007669"/>
    <property type="project" value="UniProtKB-UniRule"/>
</dbReference>
<dbReference type="Pfam" id="PF08529">
    <property type="entry name" value="NusA_N"/>
    <property type="match status" value="1"/>
</dbReference>
<dbReference type="NCBIfam" id="TIGR01953">
    <property type="entry name" value="NusA"/>
    <property type="match status" value="1"/>
</dbReference>
<evidence type="ECO:0000256" key="5">
    <source>
        <dbReference type="ARBA" id="ARBA00023015"/>
    </source>
</evidence>
<keyword evidence="1 7" id="KW-0806">Transcription termination</keyword>
<dbReference type="Proteomes" id="UP000231701">
    <property type="component" value="Chromosome"/>
</dbReference>
<dbReference type="PANTHER" id="PTHR22648">
    <property type="entry name" value="TRANSCRIPTION TERMINATION FACTOR NUSA"/>
    <property type="match status" value="1"/>
</dbReference>
<evidence type="ECO:0000256" key="4">
    <source>
        <dbReference type="ARBA" id="ARBA00022884"/>
    </source>
</evidence>
<evidence type="ECO:0000313" key="9">
    <source>
        <dbReference type="EMBL" id="ATX79779.1"/>
    </source>
</evidence>
<dbReference type="InterPro" id="IPR036555">
    <property type="entry name" value="NusA_N_sf"/>
</dbReference>
<evidence type="ECO:0000313" key="10">
    <source>
        <dbReference type="Proteomes" id="UP000231701"/>
    </source>
</evidence>
<dbReference type="FunFam" id="2.40.50.140:FF:000058">
    <property type="entry name" value="Transcription termination/antitermination protein NusA"/>
    <property type="match status" value="1"/>
</dbReference>
<dbReference type="InterPro" id="IPR025249">
    <property type="entry name" value="TF_NusA_KH_1st"/>
</dbReference>
<sequence>MNVEILAVADAVAREKSVERELVLEAMEQALKTAARRTYPGKEVVAEIDRLTGEIRLFHVRTVVIDEEFEEEENHLTLEQGKELDAEAEIGTEFRTSLPPIELGRIAAQTAKQVINQKIREAERDRVIAEYEPRVGELITGIVKRVERGNVYVDLGRGEAVMYREDLLPRETFRQGDRIRAYLREVRNQTKGPLVFVSRSDAGMVLRLFEQEVPEIEDGVVAIQAIARDPGSRSKIAVISTDAAVDPVGACVGMRGARVQAVVNELHGEKIDIIEWTEDPAVFVVNALAPAEIERVLVDEATNTIEVAVAEENLAIAIGRRGQNVRLASELTGWNIELMSAGEEKERRSEEIAAAKVVFQEGLDVDEDFAAVLVDEGFFSLEDLAYCAIEDISGIGGLDAEVAQELQKRARNVLLDQALQVGAEEGEATVSLLDLPGMTREIAEQLAARDMVSVEALADAAGDEIEDIEGLSREEADALIIAAREASGWFDE</sequence>
<dbReference type="InterPro" id="IPR030842">
    <property type="entry name" value="TF_NusA_bacterial"/>
</dbReference>
<dbReference type="GO" id="GO:0005829">
    <property type="term" value="C:cytosol"/>
    <property type="evidence" value="ECO:0007669"/>
    <property type="project" value="TreeGrafter"/>
</dbReference>
<keyword evidence="2 7" id="KW-0963">Cytoplasm</keyword>
<dbReference type="InterPro" id="IPR004087">
    <property type="entry name" value="KH_dom"/>
</dbReference>
<dbReference type="InterPro" id="IPR010213">
    <property type="entry name" value="TF_NusA"/>
</dbReference>
<dbReference type="NCBIfam" id="TIGR01954">
    <property type="entry name" value="nusA_Cterm_rpt"/>
    <property type="match status" value="1"/>
</dbReference>
<dbReference type="AlphaFoldDB" id="A0A2K8L0P6"/>
<reference evidence="9 10" key="1">
    <citation type="submission" date="2016-12" db="EMBL/GenBank/DDBJ databases">
        <title>Isolation and genomic insights into novel planktonic Zetaproteobacteria from stratified waters of the Chesapeake Bay.</title>
        <authorList>
            <person name="McAllister S.M."/>
            <person name="Kato S."/>
            <person name="Chan C.S."/>
            <person name="Chiu B.K."/>
            <person name="Field E.K."/>
        </authorList>
    </citation>
    <scope>NUCLEOTIDE SEQUENCE [LARGE SCALE GENOMIC DNA]</scope>
    <source>
        <strain evidence="9 10">CP-5</strain>
    </source>
</reference>
<comment type="subcellular location">
    <subcellularLocation>
        <location evidence="7">Cytoplasm</location>
    </subcellularLocation>
</comment>
<keyword evidence="10" id="KW-1185">Reference proteome</keyword>
<dbReference type="RefSeq" id="WP_100277633.1">
    <property type="nucleotide sequence ID" value="NZ_CP018799.1"/>
</dbReference>
<dbReference type="SUPFAM" id="SSF69705">
    <property type="entry name" value="Transcription factor NusA, N-terminal domain"/>
    <property type="match status" value="1"/>
</dbReference>
<keyword evidence="6 7" id="KW-0804">Transcription</keyword>
<gene>
    <name evidence="7" type="primary">nusA</name>
    <name evidence="9" type="ORF">Ga0123461_1363</name>
</gene>
<dbReference type="FunFam" id="3.30.300.20:FF:000005">
    <property type="entry name" value="Transcription termination/antitermination protein NusA"/>
    <property type="match status" value="1"/>
</dbReference>
<dbReference type="InterPro" id="IPR010214">
    <property type="entry name" value="Tscrpt_termin_fac_NusA_C_rpt"/>
</dbReference>
<keyword evidence="4 7" id="KW-0694">RNA-binding</keyword>
<dbReference type="PROSITE" id="PS50084">
    <property type="entry name" value="KH_TYPE_1"/>
    <property type="match status" value="1"/>
</dbReference>
<keyword evidence="5 7" id="KW-0805">Transcription regulation</keyword>
<dbReference type="KEGG" id="maes:Ga0123461_1363"/>
<dbReference type="InterPro" id="IPR009019">
    <property type="entry name" value="KH_sf_prok-type"/>
</dbReference>
<dbReference type="Pfam" id="PF13184">
    <property type="entry name" value="KH_NusA_1st"/>
    <property type="match status" value="1"/>
</dbReference>
<dbReference type="SUPFAM" id="SSF54814">
    <property type="entry name" value="Prokaryotic type KH domain (KH-domain type II)"/>
    <property type="match status" value="2"/>
</dbReference>
<comment type="function">
    <text evidence="7">Participates in both transcription termination and antitermination.</text>
</comment>
<dbReference type="CDD" id="cd04455">
    <property type="entry name" value="S1_NusA"/>
    <property type="match status" value="1"/>
</dbReference>
<dbReference type="InterPro" id="IPR013735">
    <property type="entry name" value="TF_NusA_N"/>
</dbReference>
<dbReference type="GO" id="GO:0003723">
    <property type="term" value="F:RNA binding"/>
    <property type="evidence" value="ECO:0007669"/>
    <property type="project" value="UniProtKB-UniRule"/>
</dbReference>
<dbReference type="InterPro" id="IPR058582">
    <property type="entry name" value="KH_NusA_2nd"/>
</dbReference>
<dbReference type="GO" id="GO:0000166">
    <property type="term" value="F:nucleotide binding"/>
    <property type="evidence" value="ECO:0007669"/>
    <property type="project" value="InterPro"/>
</dbReference>
<dbReference type="InterPro" id="IPR003029">
    <property type="entry name" value="S1_domain"/>
</dbReference>
<dbReference type="SUPFAM" id="SSF50249">
    <property type="entry name" value="Nucleic acid-binding proteins"/>
    <property type="match status" value="1"/>
</dbReference>
<name>A0A2K8L0P6_MARES</name>
<accession>A0A2K8L0P6</accession>
<evidence type="ECO:0000256" key="2">
    <source>
        <dbReference type="ARBA" id="ARBA00022490"/>
    </source>
</evidence>
<dbReference type="HAMAP" id="MF_00945_B">
    <property type="entry name" value="NusA_B"/>
    <property type="match status" value="1"/>
</dbReference>
<feature type="domain" description="S1 motif" evidence="8">
    <location>
        <begin position="136"/>
        <end position="199"/>
    </location>
</feature>
<evidence type="ECO:0000256" key="3">
    <source>
        <dbReference type="ARBA" id="ARBA00022814"/>
    </source>
</evidence>
<dbReference type="Gene3D" id="1.10.150.20">
    <property type="entry name" value="5' to 3' exonuclease, C-terminal subdomain"/>
    <property type="match status" value="2"/>
</dbReference>
<dbReference type="InterPro" id="IPR012340">
    <property type="entry name" value="NA-bd_OB-fold"/>
</dbReference>
<dbReference type="Gene3D" id="3.30.300.20">
    <property type="match status" value="2"/>
</dbReference>
<evidence type="ECO:0000256" key="7">
    <source>
        <dbReference type="HAMAP-Rule" id="MF_00945"/>
    </source>
</evidence>
<dbReference type="PROSITE" id="PS50126">
    <property type="entry name" value="S1"/>
    <property type="match status" value="1"/>
</dbReference>
<dbReference type="CDD" id="cd02134">
    <property type="entry name" value="KH-II_NusA_rpt1"/>
    <property type="match status" value="1"/>
</dbReference>
<proteinExistence type="inferred from homology"/>
<dbReference type="Pfam" id="PF26594">
    <property type="entry name" value="KH_NusA_2nd"/>
    <property type="match status" value="1"/>
</dbReference>
<organism evidence="9 10">
    <name type="scientific">Mariprofundus aestuarium</name>
    <dbReference type="NCBI Taxonomy" id="1921086"/>
    <lineage>
        <taxon>Bacteria</taxon>
        <taxon>Pseudomonadati</taxon>
        <taxon>Pseudomonadota</taxon>
        <taxon>Candidatius Mariprofundia</taxon>
        <taxon>Mariprofundales</taxon>
        <taxon>Mariprofundaceae</taxon>
        <taxon>Mariprofundus</taxon>
    </lineage>
</organism>
<comment type="similarity">
    <text evidence="7">Belongs to the NusA family.</text>
</comment>
<dbReference type="SMART" id="SM00316">
    <property type="entry name" value="S1"/>
    <property type="match status" value="1"/>
</dbReference>
<dbReference type="GO" id="GO:0006353">
    <property type="term" value="P:DNA-templated transcription termination"/>
    <property type="evidence" value="ECO:0007669"/>
    <property type="project" value="UniProtKB-UniRule"/>
</dbReference>
<dbReference type="GO" id="GO:0003700">
    <property type="term" value="F:DNA-binding transcription factor activity"/>
    <property type="evidence" value="ECO:0007669"/>
    <property type="project" value="InterPro"/>
</dbReference>
<evidence type="ECO:0000259" key="8">
    <source>
        <dbReference type="PROSITE" id="PS50126"/>
    </source>
</evidence>
<dbReference type="Gene3D" id="3.30.1480.10">
    <property type="entry name" value="NusA, N-terminal domain"/>
    <property type="match status" value="1"/>
</dbReference>
<dbReference type="Gene3D" id="2.40.50.140">
    <property type="entry name" value="Nucleic acid-binding proteins"/>
    <property type="match status" value="1"/>
</dbReference>